<evidence type="ECO:0000256" key="1">
    <source>
        <dbReference type="ARBA" id="ARBA00004496"/>
    </source>
</evidence>
<dbReference type="AlphaFoldDB" id="A0A5C3P2K1"/>
<dbReference type="PANTHER" id="PTHR11353">
    <property type="entry name" value="CHAPERONIN"/>
    <property type="match status" value="1"/>
</dbReference>
<protein>
    <recommendedName>
        <fullName evidence="7">CCT-theta</fullName>
    </recommendedName>
</protein>
<name>A0A5C3P2K1_9APHY</name>
<evidence type="ECO:0000313" key="9">
    <source>
        <dbReference type="EMBL" id="TFK83864.1"/>
    </source>
</evidence>
<dbReference type="InterPro" id="IPR002194">
    <property type="entry name" value="Chaperonin_TCP-1_CS"/>
</dbReference>
<dbReference type="InterPro" id="IPR002423">
    <property type="entry name" value="Cpn60/GroEL/TCP-1"/>
</dbReference>
<sequence length="569" mass="60937">MSLKVPKAQSIQLFKEGYKHISGLEDAVLRNIQAVAELSDLVRTSFGPNGRNKLVINHLGRLFVTSDAATIIREIEIVHPAAKLLVMASQAQEAEMGDATNTVMILAGEMLKKAEQLLIMGLHPSEVIKGYELASVKALAELETLSTSSLPSPLTKPSLATALKPAIASKQYGYEDQLADLVAEASLAVMPPNPKNFNVDNVRVVKIMGGSLSGSKVVRGMVFGREPEGHVQKVKKGKVAVFTCGLDVAQTETKGTVLLKSAEEMLNFTRGEEQQLEKIFQEIADSGVKVIIAGSSVGELALHYLNRLNIAVLKVLSKFELRRLCRVVNATPLARVGAPTPEEAGFVDVFETIEIGGDRVTVLRQVVPGDTDYDAAETGGSSEKTRTATIVLRGATQNRLDDLERAVDDGVNVIKALIKDPRLVPGAGATELELAKRVEAYGAGLKGLAQHAVKRWAQALEVVPRTLAENALGGSEGNEVVSRLWAKHEGEGGEVYGVDVEVLMNLQAEEDGTLSATERQILDSLAAKQWAIKLATEAATSVLSVDAIIMSRPAGGPKIPQQAGNWDED</sequence>
<dbReference type="SUPFAM" id="SSF52029">
    <property type="entry name" value="GroEL apical domain-like"/>
    <property type="match status" value="1"/>
</dbReference>
<dbReference type="NCBIfam" id="TIGR02346">
    <property type="entry name" value="chap_CCT_theta"/>
    <property type="match status" value="1"/>
</dbReference>
<dbReference type="Gene3D" id="1.10.560.10">
    <property type="entry name" value="GroEL-like equatorial domain"/>
    <property type="match status" value="1"/>
</dbReference>
<dbReference type="Gene3D" id="3.50.7.10">
    <property type="entry name" value="GroEL"/>
    <property type="match status" value="1"/>
</dbReference>
<dbReference type="FunCoup" id="A0A5C3P2K1">
    <property type="interactions" value="686"/>
</dbReference>
<dbReference type="FunFam" id="3.50.7.10:FF:000008">
    <property type="entry name" value="T-complex protein 1 subunit theta"/>
    <property type="match status" value="1"/>
</dbReference>
<dbReference type="InterPro" id="IPR017998">
    <property type="entry name" value="Chaperone_TCP-1"/>
</dbReference>
<reference evidence="9 10" key="1">
    <citation type="journal article" date="2019" name="Nat. Ecol. Evol.">
        <title>Megaphylogeny resolves global patterns of mushroom evolution.</title>
        <authorList>
            <person name="Varga T."/>
            <person name="Krizsan K."/>
            <person name="Foldi C."/>
            <person name="Dima B."/>
            <person name="Sanchez-Garcia M."/>
            <person name="Sanchez-Ramirez S."/>
            <person name="Szollosi G.J."/>
            <person name="Szarkandi J.G."/>
            <person name="Papp V."/>
            <person name="Albert L."/>
            <person name="Andreopoulos W."/>
            <person name="Angelini C."/>
            <person name="Antonin V."/>
            <person name="Barry K.W."/>
            <person name="Bougher N.L."/>
            <person name="Buchanan P."/>
            <person name="Buyck B."/>
            <person name="Bense V."/>
            <person name="Catcheside P."/>
            <person name="Chovatia M."/>
            <person name="Cooper J."/>
            <person name="Damon W."/>
            <person name="Desjardin D."/>
            <person name="Finy P."/>
            <person name="Geml J."/>
            <person name="Haridas S."/>
            <person name="Hughes K."/>
            <person name="Justo A."/>
            <person name="Karasinski D."/>
            <person name="Kautmanova I."/>
            <person name="Kiss B."/>
            <person name="Kocsube S."/>
            <person name="Kotiranta H."/>
            <person name="LaButti K.M."/>
            <person name="Lechner B.E."/>
            <person name="Liimatainen K."/>
            <person name="Lipzen A."/>
            <person name="Lukacs Z."/>
            <person name="Mihaltcheva S."/>
            <person name="Morgado L.N."/>
            <person name="Niskanen T."/>
            <person name="Noordeloos M.E."/>
            <person name="Ohm R.A."/>
            <person name="Ortiz-Santana B."/>
            <person name="Ovrebo C."/>
            <person name="Racz N."/>
            <person name="Riley R."/>
            <person name="Savchenko A."/>
            <person name="Shiryaev A."/>
            <person name="Soop K."/>
            <person name="Spirin V."/>
            <person name="Szebenyi C."/>
            <person name="Tomsovsky M."/>
            <person name="Tulloss R.E."/>
            <person name="Uehling J."/>
            <person name="Grigoriev I.V."/>
            <person name="Vagvolgyi C."/>
            <person name="Papp T."/>
            <person name="Martin F.M."/>
            <person name="Miettinen O."/>
            <person name="Hibbett D.S."/>
            <person name="Nagy L.G."/>
        </authorList>
    </citation>
    <scope>NUCLEOTIDE SEQUENCE [LARGE SCALE GENOMIC DNA]</scope>
    <source>
        <strain evidence="9 10">HHB13444</strain>
    </source>
</reference>
<dbReference type="GO" id="GO:0051082">
    <property type="term" value="F:unfolded protein binding"/>
    <property type="evidence" value="ECO:0007669"/>
    <property type="project" value="InterPro"/>
</dbReference>
<dbReference type="GO" id="GO:0140662">
    <property type="term" value="F:ATP-dependent protein folding chaperone"/>
    <property type="evidence" value="ECO:0007669"/>
    <property type="project" value="InterPro"/>
</dbReference>
<dbReference type="InterPro" id="IPR027413">
    <property type="entry name" value="GROEL-like_equatorial_sf"/>
</dbReference>
<keyword evidence="6 8" id="KW-0143">Chaperone</keyword>
<dbReference type="PRINTS" id="PR00304">
    <property type="entry name" value="TCOMPLEXTCP1"/>
</dbReference>
<keyword evidence="4 8" id="KW-0547">Nucleotide-binding</keyword>
<dbReference type="SUPFAM" id="SSF48592">
    <property type="entry name" value="GroEL equatorial domain-like"/>
    <property type="match status" value="1"/>
</dbReference>
<evidence type="ECO:0000256" key="5">
    <source>
        <dbReference type="ARBA" id="ARBA00022840"/>
    </source>
</evidence>
<dbReference type="GO" id="GO:0005524">
    <property type="term" value="F:ATP binding"/>
    <property type="evidence" value="ECO:0007669"/>
    <property type="project" value="UniProtKB-KW"/>
</dbReference>
<dbReference type="InterPro" id="IPR027409">
    <property type="entry name" value="GroEL-like_apical_dom_sf"/>
</dbReference>
<dbReference type="GO" id="GO:0005832">
    <property type="term" value="C:chaperonin-containing T-complex"/>
    <property type="evidence" value="ECO:0007669"/>
    <property type="project" value="UniProtKB-ARBA"/>
</dbReference>
<dbReference type="Pfam" id="PF00118">
    <property type="entry name" value="Cpn60_TCP1"/>
    <property type="match status" value="1"/>
</dbReference>
<accession>A0A5C3P2K1</accession>
<dbReference type="InterPro" id="IPR012721">
    <property type="entry name" value="Chap_CCT_theta"/>
</dbReference>
<evidence type="ECO:0000256" key="4">
    <source>
        <dbReference type="ARBA" id="ARBA00022741"/>
    </source>
</evidence>
<dbReference type="EMBL" id="ML211359">
    <property type="protein sequence ID" value="TFK83864.1"/>
    <property type="molecule type" value="Genomic_DNA"/>
</dbReference>
<keyword evidence="5 8" id="KW-0067">ATP-binding</keyword>
<comment type="similarity">
    <text evidence="2 8">Belongs to the TCP-1 chaperonin family.</text>
</comment>
<evidence type="ECO:0000256" key="8">
    <source>
        <dbReference type="RuleBase" id="RU004187"/>
    </source>
</evidence>
<organism evidence="9 10">
    <name type="scientific">Polyporus arcularius HHB13444</name>
    <dbReference type="NCBI Taxonomy" id="1314778"/>
    <lineage>
        <taxon>Eukaryota</taxon>
        <taxon>Fungi</taxon>
        <taxon>Dikarya</taxon>
        <taxon>Basidiomycota</taxon>
        <taxon>Agaricomycotina</taxon>
        <taxon>Agaricomycetes</taxon>
        <taxon>Polyporales</taxon>
        <taxon>Polyporaceae</taxon>
        <taxon>Polyporus</taxon>
    </lineage>
</organism>
<comment type="subcellular location">
    <subcellularLocation>
        <location evidence="1">Cytoplasm</location>
    </subcellularLocation>
</comment>
<dbReference type="Proteomes" id="UP000308197">
    <property type="component" value="Unassembled WGS sequence"/>
</dbReference>
<keyword evidence="10" id="KW-1185">Reference proteome</keyword>
<evidence type="ECO:0000313" key="10">
    <source>
        <dbReference type="Proteomes" id="UP000308197"/>
    </source>
</evidence>
<keyword evidence="3" id="KW-0963">Cytoplasm</keyword>
<dbReference type="CDD" id="cd03341">
    <property type="entry name" value="TCP1_theta"/>
    <property type="match status" value="1"/>
</dbReference>
<dbReference type="STRING" id="1314778.A0A5C3P2K1"/>
<proteinExistence type="inferred from homology"/>
<dbReference type="SUPFAM" id="SSF54849">
    <property type="entry name" value="GroEL-intermediate domain like"/>
    <property type="match status" value="1"/>
</dbReference>
<dbReference type="PROSITE" id="PS00750">
    <property type="entry name" value="TCP1_1"/>
    <property type="match status" value="1"/>
</dbReference>
<gene>
    <name evidence="9" type="ORF">K466DRAFT_655015</name>
</gene>
<dbReference type="GO" id="GO:0016887">
    <property type="term" value="F:ATP hydrolysis activity"/>
    <property type="evidence" value="ECO:0007669"/>
    <property type="project" value="InterPro"/>
</dbReference>
<dbReference type="Gene3D" id="3.30.260.10">
    <property type="entry name" value="TCP-1-like chaperonin intermediate domain"/>
    <property type="match status" value="1"/>
</dbReference>
<evidence type="ECO:0000256" key="3">
    <source>
        <dbReference type="ARBA" id="ARBA00022490"/>
    </source>
</evidence>
<evidence type="ECO:0000256" key="7">
    <source>
        <dbReference type="ARBA" id="ARBA00029602"/>
    </source>
</evidence>
<dbReference type="InParanoid" id="A0A5C3P2K1"/>
<evidence type="ECO:0000256" key="2">
    <source>
        <dbReference type="ARBA" id="ARBA00008020"/>
    </source>
</evidence>
<evidence type="ECO:0000256" key="6">
    <source>
        <dbReference type="ARBA" id="ARBA00023186"/>
    </source>
</evidence>
<dbReference type="InterPro" id="IPR027410">
    <property type="entry name" value="TCP-1-like_intermed_sf"/>
</dbReference>